<evidence type="ECO:0000256" key="5">
    <source>
        <dbReference type="ARBA" id="ARBA00022842"/>
    </source>
</evidence>
<evidence type="ECO:0000256" key="3">
    <source>
        <dbReference type="ARBA" id="ARBA00012953"/>
    </source>
</evidence>
<dbReference type="Pfam" id="PF04029">
    <property type="entry name" value="2-ph_phosp"/>
    <property type="match status" value="1"/>
</dbReference>
<proteinExistence type="inferred from homology"/>
<comment type="similarity">
    <text evidence="2">Belongs to the ComB family.</text>
</comment>
<keyword evidence="7" id="KW-0812">Transmembrane</keyword>
<evidence type="ECO:0000256" key="7">
    <source>
        <dbReference type="SAM" id="Phobius"/>
    </source>
</evidence>
<dbReference type="EMBL" id="HBIN01004654">
    <property type="protein sequence ID" value="CAE0432973.1"/>
    <property type="molecule type" value="Transcribed_RNA"/>
</dbReference>
<dbReference type="InterPro" id="IPR036702">
    <property type="entry name" value="ComB-like_sf"/>
</dbReference>
<protein>
    <recommendedName>
        <fullName evidence="3">2-phosphosulfolactate phosphatase</fullName>
        <ecNumber evidence="3">3.1.3.71</ecNumber>
    </recommendedName>
</protein>
<dbReference type="PANTHER" id="PTHR37311:SF1">
    <property type="entry name" value="2-PHOSPHOSULFOLACTATE PHOSPHATASE-RELATED"/>
    <property type="match status" value="1"/>
</dbReference>
<dbReference type="FunFam" id="3.90.1560.10:FF:000001">
    <property type="entry name" value="Probable 2-phosphosulfolactate phosphatase"/>
    <property type="match status" value="1"/>
</dbReference>
<evidence type="ECO:0000256" key="6">
    <source>
        <dbReference type="ARBA" id="ARBA00033711"/>
    </source>
</evidence>
<accession>A0A7S3LNQ0</accession>
<dbReference type="GO" id="GO:0050545">
    <property type="term" value="F:sulfopyruvate decarboxylase activity"/>
    <property type="evidence" value="ECO:0007669"/>
    <property type="project" value="TreeGrafter"/>
</dbReference>
<dbReference type="PANTHER" id="PTHR37311">
    <property type="entry name" value="2-PHOSPHOSULFOLACTATE PHOSPHATASE-RELATED"/>
    <property type="match status" value="1"/>
</dbReference>
<organism evidence="8">
    <name type="scientific">Aplanochytrium stocchinoi</name>
    <dbReference type="NCBI Taxonomy" id="215587"/>
    <lineage>
        <taxon>Eukaryota</taxon>
        <taxon>Sar</taxon>
        <taxon>Stramenopiles</taxon>
        <taxon>Bigyra</taxon>
        <taxon>Labyrinthulomycetes</taxon>
        <taxon>Thraustochytrida</taxon>
        <taxon>Thraustochytriidae</taxon>
        <taxon>Aplanochytrium</taxon>
    </lineage>
</organism>
<evidence type="ECO:0000256" key="4">
    <source>
        <dbReference type="ARBA" id="ARBA00022801"/>
    </source>
</evidence>
<dbReference type="InterPro" id="IPR005238">
    <property type="entry name" value="ComB-like"/>
</dbReference>
<dbReference type="AlphaFoldDB" id="A0A7S3LNQ0"/>
<name>A0A7S3LNQ0_9STRA</name>
<comment type="cofactor">
    <cofactor evidence="1">
        <name>Mg(2+)</name>
        <dbReference type="ChEBI" id="CHEBI:18420"/>
    </cofactor>
</comment>
<dbReference type="GO" id="GO:0000287">
    <property type="term" value="F:magnesium ion binding"/>
    <property type="evidence" value="ECO:0007669"/>
    <property type="project" value="InterPro"/>
</dbReference>
<gene>
    <name evidence="8" type="ORF">ASTO00021_LOCUS3291</name>
</gene>
<evidence type="ECO:0000256" key="2">
    <source>
        <dbReference type="ARBA" id="ARBA00009997"/>
    </source>
</evidence>
<sequence>MYIYLFYIICESLVSLTLTCFVACAYAYTYRIERIGPLSFLLAAHVRLKMSDRVLEVHFLPELTTEKALENSIVVIIDILRASTTITYALAAGAKCIYPFLTINEVVSWKKENIDTFTEGIILGGERGGKIIEGFDLGNSPSVYTEDEVRGKVIGFTTSNGTKAMQSAVHAKRVLIGCFSNISAVLDDLNKERAPIHLLCAGTNGVVTREDVLFAGKVVHSLANSDSNFCLNDEAIMASAVYAQTLVKQTTLDSELRNTLGGRGLTKLGYEDDIELVSKEDVFSILPTLDTKTWSIRR</sequence>
<dbReference type="GO" id="GO:0050532">
    <property type="term" value="F:2-phosphosulfolactate phosphatase activity"/>
    <property type="evidence" value="ECO:0007669"/>
    <property type="project" value="UniProtKB-EC"/>
</dbReference>
<reference evidence="8" key="1">
    <citation type="submission" date="2021-01" db="EMBL/GenBank/DDBJ databases">
        <authorList>
            <person name="Corre E."/>
            <person name="Pelletier E."/>
            <person name="Niang G."/>
            <person name="Scheremetjew M."/>
            <person name="Finn R."/>
            <person name="Kale V."/>
            <person name="Holt S."/>
            <person name="Cochrane G."/>
            <person name="Meng A."/>
            <person name="Brown T."/>
            <person name="Cohen L."/>
        </authorList>
    </citation>
    <scope>NUCLEOTIDE SEQUENCE</scope>
    <source>
        <strain evidence="8">GSBS06</strain>
    </source>
</reference>
<evidence type="ECO:0000256" key="1">
    <source>
        <dbReference type="ARBA" id="ARBA00001946"/>
    </source>
</evidence>
<feature type="transmembrane region" description="Helical" evidence="7">
    <location>
        <begin position="6"/>
        <end position="28"/>
    </location>
</feature>
<evidence type="ECO:0000313" key="8">
    <source>
        <dbReference type="EMBL" id="CAE0432973.1"/>
    </source>
</evidence>
<keyword evidence="4" id="KW-0378">Hydrolase</keyword>
<dbReference type="SUPFAM" id="SSF142823">
    <property type="entry name" value="ComB-like"/>
    <property type="match status" value="1"/>
</dbReference>
<keyword evidence="7" id="KW-0472">Membrane</keyword>
<keyword evidence="7" id="KW-1133">Transmembrane helix</keyword>
<keyword evidence="5" id="KW-0460">Magnesium</keyword>
<dbReference type="Gene3D" id="3.90.1560.10">
    <property type="entry name" value="ComB-like"/>
    <property type="match status" value="1"/>
</dbReference>
<dbReference type="EC" id="3.1.3.71" evidence="3"/>
<comment type="catalytic activity">
    <reaction evidence="6">
        <text>(2R)-O-phospho-3-sulfolactate + H2O = (2R)-3-sulfolactate + phosphate</text>
        <dbReference type="Rhea" id="RHEA:23416"/>
        <dbReference type="ChEBI" id="CHEBI:15377"/>
        <dbReference type="ChEBI" id="CHEBI:15597"/>
        <dbReference type="ChEBI" id="CHEBI:43474"/>
        <dbReference type="ChEBI" id="CHEBI:58738"/>
        <dbReference type="EC" id="3.1.3.71"/>
    </reaction>
</comment>